<dbReference type="Proteomes" id="UP000434957">
    <property type="component" value="Unassembled WGS sequence"/>
</dbReference>
<gene>
    <name evidence="2" type="ORF">PR001_g13719</name>
    <name evidence="3" type="ORF">PR003_g15124</name>
</gene>
<name>A0A6A3LKY9_9STRA</name>
<evidence type="ECO:0000259" key="1">
    <source>
        <dbReference type="Pfam" id="PF03184"/>
    </source>
</evidence>
<dbReference type="PANTHER" id="PTHR19303">
    <property type="entry name" value="TRANSPOSON"/>
    <property type="match status" value="1"/>
</dbReference>
<organism evidence="2 4">
    <name type="scientific">Phytophthora rubi</name>
    <dbReference type="NCBI Taxonomy" id="129364"/>
    <lineage>
        <taxon>Eukaryota</taxon>
        <taxon>Sar</taxon>
        <taxon>Stramenopiles</taxon>
        <taxon>Oomycota</taxon>
        <taxon>Peronosporomycetes</taxon>
        <taxon>Peronosporales</taxon>
        <taxon>Peronosporaceae</taxon>
        <taxon>Phytophthora</taxon>
    </lineage>
</organism>
<accession>A0A6A3LKY9</accession>
<dbReference type="EMBL" id="QXFT01001031">
    <property type="protein sequence ID" value="KAE9331202.1"/>
    <property type="molecule type" value="Genomic_DNA"/>
</dbReference>
<keyword evidence="5" id="KW-1185">Reference proteome</keyword>
<dbReference type="AlphaFoldDB" id="A0A6A3LKY9"/>
<dbReference type="GO" id="GO:0003677">
    <property type="term" value="F:DNA binding"/>
    <property type="evidence" value="ECO:0007669"/>
    <property type="project" value="TreeGrafter"/>
</dbReference>
<evidence type="ECO:0000313" key="3">
    <source>
        <dbReference type="EMBL" id="KAE9331202.1"/>
    </source>
</evidence>
<dbReference type="InterPro" id="IPR050863">
    <property type="entry name" value="CenT-Element_Derived"/>
</dbReference>
<comment type="caution">
    <text evidence="2">The sequence shown here is derived from an EMBL/GenBank/DDBJ whole genome shotgun (WGS) entry which is preliminary data.</text>
</comment>
<dbReference type="Proteomes" id="UP000429607">
    <property type="component" value="Unassembled WGS sequence"/>
</dbReference>
<reference evidence="2 4" key="1">
    <citation type="submission" date="2018-09" db="EMBL/GenBank/DDBJ databases">
        <title>Genomic investigation of the strawberry pathogen Phytophthora fragariae indicates pathogenicity is determined by transcriptional variation in three key races.</title>
        <authorList>
            <person name="Adams T.M."/>
            <person name="Armitage A.D."/>
            <person name="Sobczyk M.K."/>
            <person name="Bates H.J."/>
            <person name="Dunwell J.M."/>
            <person name="Nellist C.F."/>
            <person name="Harrison R.J."/>
        </authorList>
    </citation>
    <scope>NUCLEOTIDE SEQUENCE [LARGE SCALE GENOMIC DNA]</scope>
    <source>
        <strain evidence="2 4">SCRP249</strain>
        <strain evidence="3 5">SCRP333</strain>
    </source>
</reference>
<sequence length="160" mass="17309">MADCVVPGATVTTSPSGFMNMELFAEWLHFFSGSMPASIPRPLVLILDGCGSHYSDKVVDAADALDILLVSLPPNGTHLLQPLDVAVFATLKSKIHNIISELVDEDDNGYFNLSKDDAIKVASLAWGGAKVGRNLERGFKACRLFPLSLVKMKARLDTFT</sequence>
<dbReference type="Pfam" id="PF03184">
    <property type="entry name" value="DDE_1"/>
    <property type="match status" value="1"/>
</dbReference>
<dbReference type="PANTHER" id="PTHR19303:SF57">
    <property type="entry name" value="HTH CENPB-TYPE DOMAIN-CONTAINING PROTEIN"/>
    <property type="match status" value="1"/>
</dbReference>
<evidence type="ECO:0000313" key="5">
    <source>
        <dbReference type="Proteomes" id="UP000434957"/>
    </source>
</evidence>
<dbReference type="InterPro" id="IPR004875">
    <property type="entry name" value="DDE_SF_endonuclease_dom"/>
</dbReference>
<proteinExistence type="predicted"/>
<evidence type="ECO:0000313" key="2">
    <source>
        <dbReference type="EMBL" id="KAE9020016.1"/>
    </source>
</evidence>
<evidence type="ECO:0000313" key="4">
    <source>
        <dbReference type="Proteomes" id="UP000429607"/>
    </source>
</evidence>
<feature type="domain" description="DDE-1" evidence="1">
    <location>
        <begin position="15"/>
        <end position="130"/>
    </location>
</feature>
<protein>
    <recommendedName>
        <fullName evidence="1">DDE-1 domain-containing protein</fullName>
    </recommendedName>
</protein>
<dbReference type="GO" id="GO:0005634">
    <property type="term" value="C:nucleus"/>
    <property type="evidence" value="ECO:0007669"/>
    <property type="project" value="TreeGrafter"/>
</dbReference>
<dbReference type="EMBL" id="QXFV01000952">
    <property type="protein sequence ID" value="KAE9020016.1"/>
    <property type="molecule type" value="Genomic_DNA"/>
</dbReference>